<dbReference type="EMBL" id="BARS01037048">
    <property type="protein sequence ID" value="GAG21862.1"/>
    <property type="molecule type" value="Genomic_DNA"/>
</dbReference>
<dbReference type="SUPFAM" id="SSF51735">
    <property type="entry name" value="NAD(P)-binding Rossmann-fold domains"/>
    <property type="match status" value="1"/>
</dbReference>
<dbReference type="InterPro" id="IPR050857">
    <property type="entry name" value="D-2-hydroxyacid_DH"/>
</dbReference>
<reference evidence="5" key="1">
    <citation type="journal article" date="2014" name="Front. Microbiol.">
        <title>High frequency of phylogenetically diverse reductive dehalogenase-homologous genes in deep subseafloor sedimentary metagenomes.</title>
        <authorList>
            <person name="Kawai M."/>
            <person name="Futagami T."/>
            <person name="Toyoda A."/>
            <person name="Takaki Y."/>
            <person name="Nishi S."/>
            <person name="Hori S."/>
            <person name="Arai W."/>
            <person name="Tsubouchi T."/>
            <person name="Morono Y."/>
            <person name="Uchiyama I."/>
            <person name="Ito T."/>
            <person name="Fujiyama A."/>
            <person name="Inagaki F."/>
            <person name="Takami H."/>
        </authorList>
    </citation>
    <scope>NUCLEOTIDE SEQUENCE</scope>
    <source>
        <strain evidence="5">Expedition CK06-06</strain>
    </source>
</reference>
<keyword evidence="2" id="KW-0560">Oxidoreductase</keyword>
<evidence type="ECO:0000256" key="2">
    <source>
        <dbReference type="ARBA" id="ARBA00023002"/>
    </source>
</evidence>
<evidence type="ECO:0000256" key="1">
    <source>
        <dbReference type="ARBA" id="ARBA00005854"/>
    </source>
</evidence>
<protein>
    <recommendedName>
        <fullName evidence="4">D-isomer specific 2-hydroxyacid dehydrogenase NAD-binding domain-containing protein</fullName>
    </recommendedName>
</protein>
<evidence type="ECO:0000313" key="5">
    <source>
        <dbReference type="EMBL" id="GAG21862.1"/>
    </source>
</evidence>
<dbReference type="InterPro" id="IPR036291">
    <property type="entry name" value="NAD(P)-bd_dom_sf"/>
</dbReference>
<dbReference type="GO" id="GO:0016491">
    <property type="term" value="F:oxidoreductase activity"/>
    <property type="evidence" value="ECO:0007669"/>
    <property type="project" value="UniProtKB-KW"/>
</dbReference>
<dbReference type="Gene3D" id="3.40.50.720">
    <property type="entry name" value="NAD(P)-binding Rossmann-like Domain"/>
    <property type="match status" value="2"/>
</dbReference>
<proteinExistence type="inferred from homology"/>
<dbReference type="GO" id="GO:0051287">
    <property type="term" value="F:NAD binding"/>
    <property type="evidence" value="ECO:0007669"/>
    <property type="project" value="InterPro"/>
</dbReference>
<accession>X0WF98</accession>
<dbReference type="PANTHER" id="PTHR42789:SF1">
    <property type="entry name" value="D-ISOMER SPECIFIC 2-HYDROXYACID DEHYDROGENASE FAMILY PROTEIN (AFU_ORTHOLOGUE AFUA_6G10090)"/>
    <property type="match status" value="1"/>
</dbReference>
<comment type="similarity">
    <text evidence="1">Belongs to the D-isomer specific 2-hydroxyacid dehydrogenase family.</text>
</comment>
<feature type="non-terminal residue" evidence="5">
    <location>
        <position position="1"/>
    </location>
</feature>
<keyword evidence="3" id="KW-0520">NAD</keyword>
<evidence type="ECO:0000259" key="4">
    <source>
        <dbReference type="Pfam" id="PF02826"/>
    </source>
</evidence>
<dbReference type="Pfam" id="PF02826">
    <property type="entry name" value="2-Hacid_dh_C"/>
    <property type="match status" value="1"/>
</dbReference>
<name>X0WF98_9ZZZZ</name>
<dbReference type="PROSITE" id="PS00671">
    <property type="entry name" value="D_2_HYDROXYACID_DH_3"/>
    <property type="match status" value="1"/>
</dbReference>
<comment type="caution">
    <text evidence="5">The sequence shown here is derived from an EMBL/GenBank/DDBJ whole genome shotgun (WGS) entry which is preliminary data.</text>
</comment>
<dbReference type="InterPro" id="IPR029753">
    <property type="entry name" value="D-isomer_DH_CS"/>
</dbReference>
<sequence length="189" mass="20565">HTLSSNEIYGKTLGLVGFGRIGIRIAEIAKVFNMDICAFDRSPEKPHKKSAAEKMCVKFTDIETLFKTSDIISIQTPLNAETRNLVDTKIIASMKKTAMIINVGRGKIINEDALYEALRDGQIAGAALDVFSEEPPKDNPLLNLRNFVGTPHVGAQTMQAQKKIGDDVLAIVDGFEHGKDLNDLGGVVV</sequence>
<dbReference type="InterPro" id="IPR006140">
    <property type="entry name" value="D-isomer_DH_NAD-bd"/>
</dbReference>
<gene>
    <name evidence="5" type="ORF">S01H1_56853</name>
</gene>
<feature type="domain" description="D-isomer specific 2-hydroxyacid dehydrogenase NAD-binding" evidence="4">
    <location>
        <begin position="3"/>
        <end position="154"/>
    </location>
</feature>
<dbReference type="AlphaFoldDB" id="X0WF98"/>
<dbReference type="PANTHER" id="PTHR42789">
    <property type="entry name" value="D-ISOMER SPECIFIC 2-HYDROXYACID DEHYDROGENASE FAMILY PROTEIN (AFU_ORTHOLOGUE AFUA_6G10090)"/>
    <property type="match status" value="1"/>
</dbReference>
<organism evidence="5">
    <name type="scientific">marine sediment metagenome</name>
    <dbReference type="NCBI Taxonomy" id="412755"/>
    <lineage>
        <taxon>unclassified sequences</taxon>
        <taxon>metagenomes</taxon>
        <taxon>ecological metagenomes</taxon>
    </lineage>
</organism>
<evidence type="ECO:0000256" key="3">
    <source>
        <dbReference type="ARBA" id="ARBA00023027"/>
    </source>
</evidence>